<gene>
    <name evidence="2" type="ordered locus">SCAB_88671</name>
</gene>
<dbReference type="EMBL" id="FN554889">
    <property type="protein sequence ID" value="CBG75803.1"/>
    <property type="molecule type" value="Genomic_DNA"/>
</dbReference>
<feature type="region of interest" description="Disordered" evidence="1">
    <location>
        <begin position="115"/>
        <end position="134"/>
    </location>
</feature>
<dbReference type="HOGENOM" id="CLU_1325769_0_0_11"/>
<evidence type="ECO:0000313" key="3">
    <source>
        <dbReference type="Proteomes" id="UP000001444"/>
    </source>
</evidence>
<keyword evidence="3" id="KW-1185">Reference proteome</keyword>
<sequence>MSAPRRAAHRSSSGDAHTSSLAVRKKVRGRLYGLEFRLHFVAGEPCADALIPFGAPVDLSRFMHHLRGHHTLAEAPGDWDFGVFTDVRDLRESVVRFGNGREVWFQVGSHRSERLRGGTGGRLANGRSRSARNRGRLVTGRLQGNRFGTRAPAHAGGVMFPDPLAAVEEDTPEAWAYRRWVARLRDPRPLGVGRTARPEFGTGPRPR</sequence>
<dbReference type="RefSeq" id="WP_013006237.1">
    <property type="nucleotide sequence ID" value="NC_013929.1"/>
</dbReference>
<evidence type="ECO:0000256" key="1">
    <source>
        <dbReference type="SAM" id="MobiDB-lite"/>
    </source>
</evidence>
<feature type="region of interest" description="Disordered" evidence="1">
    <location>
        <begin position="1"/>
        <end position="20"/>
    </location>
</feature>
<dbReference type="KEGG" id="scb:SCAB_88671"/>
<proteinExistence type="predicted"/>
<dbReference type="Proteomes" id="UP000001444">
    <property type="component" value="Chromosome"/>
</dbReference>
<reference evidence="2 3" key="1">
    <citation type="journal article" date="2010" name="Mol. Plant Microbe Interact.">
        <title>Streptomyces scabies 87-22 contains a coronafacic acid-like biosynthetic cluster that contributes to plant-microbe interactions.</title>
        <authorList>
            <person name="Bignell D.R."/>
            <person name="Seipke R.F."/>
            <person name="Huguet-Tapia J.C."/>
            <person name="Chambers A.H."/>
            <person name="Parry R.J."/>
            <person name="Loria R."/>
        </authorList>
    </citation>
    <scope>NUCLEOTIDE SEQUENCE [LARGE SCALE GENOMIC DNA]</scope>
    <source>
        <strain evidence="2 3">87.22</strain>
    </source>
</reference>
<feature type="compositionally biased region" description="Low complexity" evidence="1">
    <location>
        <begin position="1"/>
        <end position="13"/>
    </location>
</feature>
<protein>
    <submittedName>
        <fullName evidence="2">Uncharacterized protein</fullName>
    </submittedName>
</protein>
<name>C9Z6D3_STRSW</name>
<dbReference type="GeneID" id="24306036"/>
<accession>C9Z6D3</accession>
<dbReference type="AlphaFoldDB" id="C9Z6D3"/>
<dbReference type="STRING" id="680198.SCAB_88671"/>
<organism evidence="2 3">
    <name type="scientific">Streptomyces scabiei (strain 87.22)</name>
    <dbReference type="NCBI Taxonomy" id="680198"/>
    <lineage>
        <taxon>Bacteria</taxon>
        <taxon>Bacillati</taxon>
        <taxon>Actinomycetota</taxon>
        <taxon>Actinomycetes</taxon>
        <taxon>Kitasatosporales</taxon>
        <taxon>Streptomycetaceae</taxon>
        <taxon>Streptomyces</taxon>
    </lineage>
</organism>
<evidence type="ECO:0000313" key="2">
    <source>
        <dbReference type="EMBL" id="CBG75803.1"/>
    </source>
</evidence>